<keyword evidence="8" id="KW-0406">Ion transport</keyword>
<feature type="signal peptide" evidence="14">
    <location>
        <begin position="1"/>
        <end position="20"/>
    </location>
</feature>
<keyword evidence="6 14" id="KW-0732">Signal</keyword>
<keyword evidence="17" id="KW-0675">Receptor</keyword>
<keyword evidence="10 12" id="KW-0472">Membrane</keyword>
<evidence type="ECO:0000259" key="16">
    <source>
        <dbReference type="Pfam" id="PF07715"/>
    </source>
</evidence>
<dbReference type="PROSITE" id="PS52016">
    <property type="entry name" value="TONB_DEPENDENT_REC_3"/>
    <property type="match status" value="1"/>
</dbReference>
<dbReference type="InterPro" id="IPR039426">
    <property type="entry name" value="TonB-dep_rcpt-like"/>
</dbReference>
<dbReference type="Pfam" id="PF07715">
    <property type="entry name" value="Plug"/>
    <property type="match status" value="1"/>
</dbReference>
<keyword evidence="18" id="KW-1185">Reference proteome</keyword>
<evidence type="ECO:0000256" key="3">
    <source>
        <dbReference type="ARBA" id="ARBA00022452"/>
    </source>
</evidence>
<feature type="domain" description="TonB-dependent receptor plug" evidence="16">
    <location>
        <begin position="55"/>
        <end position="167"/>
    </location>
</feature>
<name>A0A7U5BF59_9SPHN</name>
<evidence type="ECO:0000256" key="9">
    <source>
        <dbReference type="ARBA" id="ARBA00023077"/>
    </source>
</evidence>
<keyword evidence="11 12" id="KW-0998">Cell outer membrane</keyword>
<dbReference type="InterPro" id="IPR036942">
    <property type="entry name" value="Beta-barrel_TonB_sf"/>
</dbReference>
<dbReference type="RefSeq" id="WP_044335547.1">
    <property type="nucleotide sequence ID" value="NZ_CP010836.1"/>
</dbReference>
<feature type="chain" id="PRO_5030706215" evidence="14">
    <location>
        <begin position="21"/>
        <end position="827"/>
    </location>
</feature>
<evidence type="ECO:0000256" key="12">
    <source>
        <dbReference type="PROSITE-ProRule" id="PRU01360"/>
    </source>
</evidence>
<evidence type="ECO:0000313" key="18">
    <source>
        <dbReference type="Proteomes" id="UP000032300"/>
    </source>
</evidence>
<evidence type="ECO:0000256" key="11">
    <source>
        <dbReference type="ARBA" id="ARBA00023237"/>
    </source>
</evidence>
<proteinExistence type="inferred from homology"/>
<reference evidence="17 18" key="2">
    <citation type="submission" date="2015-02" db="EMBL/GenBank/DDBJ databases">
        <title>The complete genome of Sphingomonas hengshuiensis sp. WHSC-8 isolated from soil of Hengshui Lake.</title>
        <authorList>
            <person name="Wei S."/>
            <person name="Guo J."/>
            <person name="Su C."/>
            <person name="Wu R."/>
            <person name="Zhang Z."/>
            <person name="Liang K."/>
            <person name="Li H."/>
            <person name="Wang T."/>
            <person name="Liu H."/>
            <person name="Zhang C."/>
            <person name="Li Z."/>
            <person name="Wang Q."/>
            <person name="Meng J."/>
        </authorList>
    </citation>
    <scope>NUCLEOTIDE SEQUENCE [LARGE SCALE GENOMIC DNA]</scope>
    <source>
        <strain evidence="17 18">WHSC-8</strain>
    </source>
</reference>
<keyword evidence="4" id="KW-0410">Iron transport</keyword>
<evidence type="ECO:0000256" key="1">
    <source>
        <dbReference type="ARBA" id="ARBA00004571"/>
    </source>
</evidence>
<evidence type="ECO:0000256" key="7">
    <source>
        <dbReference type="ARBA" id="ARBA00023004"/>
    </source>
</evidence>
<dbReference type="GO" id="GO:0009279">
    <property type="term" value="C:cell outer membrane"/>
    <property type="evidence" value="ECO:0007669"/>
    <property type="project" value="UniProtKB-SubCell"/>
</dbReference>
<accession>A0A7U5BF59</accession>
<sequence length="827" mass="88803">MKTCLLVSAAVLAITTPAFAQNADPSPTGDAAPAKRDVAEKEVFSTGVAKGRDRLDSATSTSALKGDDIQTLGARSLAEILRNIPGIRTESSTGEGNSNYTIRGLPLASGGSKYMQLEEDGLPVLEFGDIFNVASDIFIRADFNLSAVEAIRGGSASTFASNSPGGVINLISKTGDVEGGAVQVSTGLDYGEHRLDFDYGAKLSDTVRFHFGGFYRVGEGPRATGFDAYRGGQIKFNVTKQFANGFIRVYGKYLDDRSPQYMPVPVKITGTNDKPVFSSFPNFDIGKDSTLSRYNPGLTTLDGANQPYHDPISSGLHAMVKSVGLEAQFEVAGWSISNRARYSDISGSTLRDQPFSIDTASAMATAIGGAGATLSYASGPNAGQRITNPATLNGNGLVGNMLMPEVKVHSLNNFTNDLRANRSWKVGRGNLTVTGGVYKALQTINTDWLYTNVLQSFSGDGNSTLIDVTNAAGTPVTQDGFVAYDLNVTPGTYRRKFDVDYDITAPYGSVNYHIGKIAIGASVRYDMGKVRGQVFGSELGGGRIGLTSYDFNNDGKISIAEGKTAILPLTRPAPVHYDYNYLSYSTGINFRIAEPLAVWARYSRGARASADKILFTSAVSPADGSMPVSSDGYDTVKQTEIGVKFRKSGVNLNVTGFLADTTDHNVQGGTGLQVLRDYRAYGVELEGSFRRGPFRLTAGTTYTHAELVKDYLVSAVNGNTPRHQPKFIFQATPEFETRHFTVGFNVVGNTSSYAQDTNLLKMPGYTVVNTFLQIRPVERVQLMVNVNNLFDQVGFFEVTQASVPASGIGWGRSVNGRTISSALRFSF</sequence>
<dbReference type="EMBL" id="CP010836">
    <property type="protein sequence ID" value="AJP74142.1"/>
    <property type="molecule type" value="Genomic_DNA"/>
</dbReference>
<gene>
    <name evidence="17" type="ORF">TS85_23645</name>
</gene>
<dbReference type="SUPFAM" id="SSF56935">
    <property type="entry name" value="Porins"/>
    <property type="match status" value="1"/>
</dbReference>
<evidence type="ECO:0000256" key="4">
    <source>
        <dbReference type="ARBA" id="ARBA00022496"/>
    </source>
</evidence>
<evidence type="ECO:0000256" key="8">
    <source>
        <dbReference type="ARBA" id="ARBA00023065"/>
    </source>
</evidence>
<keyword evidence="9 13" id="KW-0798">TonB box</keyword>
<dbReference type="OrthoDB" id="7386960at2"/>
<dbReference type="InterPro" id="IPR000531">
    <property type="entry name" value="Beta-barrel_TonB"/>
</dbReference>
<evidence type="ECO:0000256" key="13">
    <source>
        <dbReference type="RuleBase" id="RU003357"/>
    </source>
</evidence>
<dbReference type="Proteomes" id="UP000032300">
    <property type="component" value="Chromosome"/>
</dbReference>
<dbReference type="Pfam" id="PF00593">
    <property type="entry name" value="TonB_dep_Rec_b-barrel"/>
    <property type="match status" value="1"/>
</dbReference>
<reference evidence="17 18" key="1">
    <citation type="journal article" date="2015" name="Int. J. Syst. Evol. Microbiol.">
        <title>Sphingomonas hengshuiensis sp. nov., isolated from lake wetland.</title>
        <authorList>
            <person name="Wei S."/>
            <person name="Wang T."/>
            <person name="Liu H."/>
            <person name="Zhang C."/>
            <person name="Guo J."/>
            <person name="Wang Q."/>
            <person name="Liang K."/>
            <person name="Zhang Z."/>
        </authorList>
    </citation>
    <scope>NUCLEOTIDE SEQUENCE [LARGE SCALE GENOMIC DNA]</scope>
    <source>
        <strain evidence="17 18">WHSC-8</strain>
    </source>
</reference>
<comment type="subcellular location">
    <subcellularLocation>
        <location evidence="1 12">Cell outer membrane</location>
        <topology evidence="1 12">Multi-pass membrane protein</topology>
    </subcellularLocation>
</comment>
<comment type="similarity">
    <text evidence="12 13">Belongs to the TonB-dependent receptor family.</text>
</comment>
<evidence type="ECO:0000256" key="6">
    <source>
        <dbReference type="ARBA" id="ARBA00022729"/>
    </source>
</evidence>
<keyword evidence="3 12" id="KW-1134">Transmembrane beta strand</keyword>
<dbReference type="InterPro" id="IPR037066">
    <property type="entry name" value="Plug_dom_sf"/>
</dbReference>
<keyword evidence="2 12" id="KW-0813">Transport</keyword>
<evidence type="ECO:0000256" key="14">
    <source>
        <dbReference type="SAM" id="SignalP"/>
    </source>
</evidence>
<dbReference type="Gene3D" id="2.40.170.20">
    <property type="entry name" value="TonB-dependent receptor, beta-barrel domain"/>
    <property type="match status" value="1"/>
</dbReference>
<dbReference type="KEGG" id="sphi:TS85_23645"/>
<keyword evidence="5 12" id="KW-0812">Transmembrane</keyword>
<evidence type="ECO:0000313" key="17">
    <source>
        <dbReference type="EMBL" id="AJP74142.1"/>
    </source>
</evidence>
<evidence type="ECO:0000259" key="15">
    <source>
        <dbReference type="Pfam" id="PF00593"/>
    </source>
</evidence>
<organism evidence="17 18">
    <name type="scientific">Sphingomonas hengshuiensis</name>
    <dbReference type="NCBI Taxonomy" id="1609977"/>
    <lineage>
        <taxon>Bacteria</taxon>
        <taxon>Pseudomonadati</taxon>
        <taxon>Pseudomonadota</taxon>
        <taxon>Alphaproteobacteria</taxon>
        <taxon>Sphingomonadales</taxon>
        <taxon>Sphingomonadaceae</taxon>
        <taxon>Sphingomonas</taxon>
    </lineage>
</organism>
<keyword evidence="7" id="KW-0408">Iron</keyword>
<dbReference type="GO" id="GO:0015344">
    <property type="term" value="F:siderophore uptake transmembrane transporter activity"/>
    <property type="evidence" value="ECO:0007669"/>
    <property type="project" value="TreeGrafter"/>
</dbReference>
<evidence type="ECO:0000256" key="10">
    <source>
        <dbReference type="ARBA" id="ARBA00023136"/>
    </source>
</evidence>
<evidence type="ECO:0000256" key="5">
    <source>
        <dbReference type="ARBA" id="ARBA00022692"/>
    </source>
</evidence>
<dbReference type="AlphaFoldDB" id="A0A7U5BF59"/>
<feature type="domain" description="TonB-dependent receptor-like beta-barrel" evidence="15">
    <location>
        <begin position="322"/>
        <end position="789"/>
    </location>
</feature>
<protein>
    <submittedName>
        <fullName evidence="17">TonB-dependent receptor</fullName>
    </submittedName>
</protein>
<dbReference type="PANTHER" id="PTHR32552:SF89">
    <property type="entry name" value="CATECHOLATE SIDEROPHORE RECEPTOR FIU"/>
    <property type="match status" value="1"/>
</dbReference>
<dbReference type="Gene3D" id="2.170.130.10">
    <property type="entry name" value="TonB-dependent receptor, plug domain"/>
    <property type="match status" value="1"/>
</dbReference>
<evidence type="ECO:0000256" key="2">
    <source>
        <dbReference type="ARBA" id="ARBA00022448"/>
    </source>
</evidence>
<dbReference type="InterPro" id="IPR012910">
    <property type="entry name" value="Plug_dom"/>
</dbReference>
<dbReference type="PANTHER" id="PTHR32552">
    <property type="entry name" value="FERRICHROME IRON RECEPTOR-RELATED"/>
    <property type="match status" value="1"/>
</dbReference>